<keyword evidence="1" id="KW-1133">Transmembrane helix</keyword>
<dbReference type="EMBL" id="DSKL01000346">
    <property type="protein sequence ID" value="HEH83045.1"/>
    <property type="molecule type" value="Genomic_DNA"/>
</dbReference>
<protein>
    <submittedName>
        <fullName evidence="2">Uncharacterized protein</fullName>
    </submittedName>
</protein>
<keyword evidence="1" id="KW-0812">Transmembrane</keyword>
<sequence length="151" mass="15759">MGKVLRLAALFLVLPFFLQLLGLGDTPLGGGLCGEVFRVKDPAWALTAPGFWYGVLFMLLLALELGFGLSLLLLPLLGERPGAGWLRAGRYLVGTLLVLFLLTRTTGLPAPGAGGWVLEPAPLDPLSLLLVGFSLAGGLLLRENGGHGAAS</sequence>
<reference evidence="2" key="1">
    <citation type="journal article" date="2020" name="mSystems">
        <title>Genome- and Community-Level Interaction Insights into Carbon Utilization and Element Cycling Functions of Hydrothermarchaeota in Hydrothermal Sediment.</title>
        <authorList>
            <person name="Zhou Z."/>
            <person name="Liu Y."/>
            <person name="Xu W."/>
            <person name="Pan J."/>
            <person name="Luo Z.H."/>
            <person name="Li M."/>
        </authorList>
    </citation>
    <scope>NUCLEOTIDE SEQUENCE [LARGE SCALE GENOMIC DNA]</scope>
    <source>
        <strain evidence="2">SpSt-246</strain>
    </source>
</reference>
<gene>
    <name evidence="2" type="ORF">ENP73_08815</name>
</gene>
<keyword evidence="1" id="KW-0472">Membrane</keyword>
<evidence type="ECO:0000313" key="2">
    <source>
        <dbReference type="EMBL" id="HEH83045.1"/>
    </source>
</evidence>
<proteinExistence type="predicted"/>
<accession>A0A7C2FX41</accession>
<feature type="transmembrane region" description="Helical" evidence="1">
    <location>
        <begin position="125"/>
        <end position="141"/>
    </location>
</feature>
<comment type="caution">
    <text evidence="2">The sequence shown here is derived from an EMBL/GenBank/DDBJ whole genome shotgun (WGS) entry which is preliminary data.</text>
</comment>
<evidence type="ECO:0000256" key="1">
    <source>
        <dbReference type="SAM" id="Phobius"/>
    </source>
</evidence>
<feature type="transmembrane region" description="Helical" evidence="1">
    <location>
        <begin position="51"/>
        <end position="76"/>
    </location>
</feature>
<feature type="transmembrane region" description="Helical" evidence="1">
    <location>
        <begin position="88"/>
        <end position="105"/>
    </location>
</feature>
<dbReference type="AlphaFoldDB" id="A0A7C2FX41"/>
<organism evidence="2">
    <name type="scientific">Thermus islandicus</name>
    <dbReference type="NCBI Taxonomy" id="540988"/>
    <lineage>
        <taxon>Bacteria</taxon>
        <taxon>Thermotogati</taxon>
        <taxon>Deinococcota</taxon>
        <taxon>Deinococci</taxon>
        <taxon>Thermales</taxon>
        <taxon>Thermaceae</taxon>
        <taxon>Thermus</taxon>
    </lineage>
</organism>
<name>A0A7C2FX41_9DEIN</name>